<dbReference type="InterPro" id="IPR027417">
    <property type="entry name" value="P-loop_NTPase"/>
</dbReference>
<comment type="subcellular location">
    <subcellularLocation>
        <location evidence="1">Cell membrane</location>
        <topology evidence="1">Peripheral membrane protein</topology>
    </subcellularLocation>
</comment>
<dbReference type="PROSITE" id="PS00211">
    <property type="entry name" value="ABC_TRANSPORTER_1"/>
    <property type="match status" value="1"/>
</dbReference>
<dbReference type="SMART" id="SM00382">
    <property type="entry name" value="AAA"/>
    <property type="match status" value="1"/>
</dbReference>
<evidence type="ECO:0000256" key="6">
    <source>
        <dbReference type="ARBA" id="ARBA00022840"/>
    </source>
</evidence>
<keyword evidence="4" id="KW-0410">Iron transport</keyword>
<dbReference type="Proteomes" id="UP000638848">
    <property type="component" value="Unassembled WGS sequence"/>
</dbReference>
<dbReference type="RefSeq" id="WP_188535255.1">
    <property type="nucleotide sequence ID" value="NZ_BMEQ01000004.1"/>
</dbReference>
<dbReference type="InterPro" id="IPR003593">
    <property type="entry name" value="AAA+_ATPase"/>
</dbReference>
<evidence type="ECO:0000313" key="12">
    <source>
        <dbReference type="Proteomes" id="UP000638848"/>
    </source>
</evidence>
<dbReference type="SUPFAM" id="SSF52540">
    <property type="entry name" value="P-loop containing nucleoside triphosphate hydrolases"/>
    <property type="match status" value="1"/>
</dbReference>
<evidence type="ECO:0000256" key="9">
    <source>
        <dbReference type="ARBA" id="ARBA00023136"/>
    </source>
</evidence>
<dbReference type="GO" id="GO:0016887">
    <property type="term" value="F:ATP hydrolysis activity"/>
    <property type="evidence" value="ECO:0007669"/>
    <property type="project" value="InterPro"/>
</dbReference>
<keyword evidence="9" id="KW-0472">Membrane</keyword>
<organism evidence="11 12">
    <name type="scientific">Kocuria dechangensis</name>
    <dbReference type="NCBI Taxonomy" id="1176249"/>
    <lineage>
        <taxon>Bacteria</taxon>
        <taxon>Bacillati</taxon>
        <taxon>Actinomycetota</taxon>
        <taxon>Actinomycetes</taxon>
        <taxon>Micrococcales</taxon>
        <taxon>Micrococcaceae</taxon>
        <taxon>Kocuria</taxon>
    </lineage>
</organism>
<evidence type="ECO:0000313" key="11">
    <source>
        <dbReference type="EMBL" id="GGG51136.1"/>
    </source>
</evidence>
<evidence type="ECO:0000256" key="1">
    <source>
        <dbReference type="ARBA" id="ARBA00004202"/>
    </source>
</evidence>
<dbReference type="GO" id="GO:0006826">
    <property type="term" value="P:iron ion transport"/>
    <property type="evidence" value="ECO:0007669"/>
    <property type="project" value="UniProtKB-KW"/>
</dbReference>
<dbReference type="InterPro" id="IPR003439">
    <property type="entry name" value="ABC_transporter-like_ATP-bd"/>
</dbReference>
<dbReference type="EMBL" id="BMEQ01000004">
    <property type="protein sequence ID" value="GGG51136.1"/>
    <property type="molecule type" value="Genomic_DNA"/>
</dbReference>
<sequence>MIELTGLTKRYGSRTVVDRVSGTIEAGGIISIIGANGAGKSTLLSMAARLLPMDEGTVFVDELDVLSTPSDQLARKLSILRQENTLSVRLSVRDLVAFGRHPHNRGRHTAEDREHVDRALRYLQLDELADRYVDELSGGQRQRAFIAMVIAQDTDYVLLDEPLNNLDMKHAVEMMQLLRRMAHDFGKTVVLVIHDINFASCYSDRIMAMKDGALVHHGTPEQIMRPEVLRDVYGIDIRVEQIDGHRIGIYFA</sequence>
<evidence type="ECO:0000256" key="2">
    <source>
        <dbReference type="ARBA" id="ARBA00022448"/>
    </source>
</evidence>
<reference evidence="11" key="2">
    <citation type="submission" date="2020-09" db="EMBL/GenBank/DDBJ databases">
        <authorList>
            <person name="Sun Q."/>
            <person name="Zhou Y."/>
        </authorList>
    </citation>
    <scope>NUCLEOTIDE SEQUENCE</scope>
    <source>
        <strain evidence="11">CGMCC 1.12187</strain>
    </source>
</reference>
<dbReference type="Gene3D" id="3.40.50.300">
    <property type="entry name" value="P-loop containing nucleotide triphosphate hydrolases"/>
    <property type="match status" value="1"/>
</dbReference>
<evidence type="ECO:0000256" key="8">
    <source>
        <dbReference type="ARBA" id="ARBA00023065"/>
    </source>
</evidence>
<comment type="caution">
    <text evidence="11">The sequence shown here is derived from an EMBL/GenBank/DDBJ whole genome shotgun (WGS) entry which is preliminary data.</text>
</comment>
<evidence type="ECO:0000259" key="10">
    <source>
        <dbReference type="PROSITE" id="PS50893"/>
    </source>
</evidence>
<evidence type="ECO:0000256" key="7">
    <source>
        <dbReference type="ARBA" id="ARBA00023004"/>
    </source>
</evidence>
<accession>A0A917LRC7</accession>
<evidence type="ECO:0000256" key="3">
    <source>
        <dbReference type="ARBA" id="ARBA00022475"/>
    </source>
</evidence>
<dbReference type="CDD" id="cd03214">
    <property type="entry name" value="ABC_Iron-Siderophores_B12_Hemin"/>
    <property type="match status" value="1"/>
</dbReference>
<reference evidence="11" key="1">
    <citation type="journal article" date="2014" name="Int. J. Syst. Evol. Microbiol.">
        <title>Complete genome sequence of Corynebacterium casei LMG S-19264T (=DSM 44701T), isolated from a smear-ripened cheese.</title>
        <authorList>
            <consortium name="US DOE Joint Genome Institute (JGI-PGF)"/>
            <person name="Walter F."/>
            <person name="Albersmeier A."/>
            <person name="Kalinowski J."/>
            <person name="Ruckert C."/>
        </authorList>
    </citation>
    <scope>NUCLEOTIDE SEQUENCE</scope>
    <source>
        <strain evidence="11">CGMCC 1.12187</strain>
    </source>
</reference>
<name>A0A917LRC7_9MICC</name>
<dbReference type="InterPro" id="IPR051535">
    <property type="entry name" value="Siderophore_ABC-ATPase"/>
</dbReference>
<keyword evidence="7" id="KW-0408">Iron</keyword>
<dbReference type="InterPro" id="IPR017871">
    <property type="entry name" value="ABC_transporter-like_CS"/>
</dbReference>
<keyword evidence="8" id="KW-0406">Ion transport</keyword>
<dbReference type="GO" id="GO:0005524">
    <property type="term" value="F:ATP binding"/>
    <property type="evidence" value="ECO:0007669"/>
    <property type="project" value="UniProtKB-KW"/>
</dbReference>
<keyword evidence="6 11" id="KW-0067">ATP-binding</keyword>
<gene>
    <name evidence="11" type="ORF">GCM10011374_12200</name>
</gene>
<evidence type="ECO:0000256" key="4">
    <source>
        <dbReference type="ARBA" id="ARBA00022496"/>
    </source>
</evidence>
<keyword evidence="5" id="KW-0547">Nucleotide-binding</keyword>
<dbReference type="PANTHER" id="PTHR42771:SF3">
    <property type="entry name" value="PETROBACTIN IMPORT ATP-BINDING PROTEIN YCLP"/>
    <property type="match status" value="1"/>
</dbReference>
<protein>
    <submittedName>
        <fullName evidence="11">Iron ABC transporter ATP-binding protein</fullName>
    </submittedName>
</protein>
<dbReference type="GO" id="GO:0005886">
    <property type="term" value="C:plasma membrane"/>
    <property type="evidence" value="ECO:0007669"/>
    <property type="project" value="UniProtKB-SubCell"/>
</dbReference>
<feature type="domain" description="ABC transporter" evidence="10">
    <location>
        <begin position="2"/>
        <end position="236"/>
    </location>
</feature>
<proteinExistence type="predicted"/>
<keyword evidence="2" id="KW-0813">Transport</keyword>
<dbReference type="Pfam" id="PF00005">
    <property type="entry name" value="ABC_tran"/>
    <property type="match status" value="1"/>
</dbReference>
<keyword evidence="3" id="KW-1003">Cell membrane</keyword>
<dbReference type="PROSITE" id="PS50893">
    <property type="entry name" value="ABC_TRANSPORTER_2"/>
    <property type="match status" value="1"/>
</dbReference>
<keyword evidence="12" id="KW-1185">Reference proteome</keyword>
<evidence type="ECO:0000256" key="5">
    <source>
        <dbReference type="ARBA" id="ARBA00022741"/>
    </source>
</evidence>
<dbReference type="AlphaFoldDB" id="A0A917LRC7"/>
<dbReference type="PANTHER" id="PTHR42771">
    <property type="entry name" value="IRON(3+)-HYDROXAMATE IMPORT ATP-BINDING PROTEIN FHUC"/>
    <property type="match status" value="1"/>
</dbReference>
<dbReference type="FunFam" id="3.40.50.300:FF:000134">
    <property type="entry name" value="Iron-enterobactin ABC transporter ATP-binding protein"/>
    <property type="match status" value="1"/>
</dbReference>